<dbReference type="Pfam" id="PF05175">
    <property type="entry name" value="MTS"/>
    <property type="match status" value="1"/>
</dbReference>
<keyword evidence="3" id="KW-0808">Transferase</keyword>
<dbReference type="CDD" id="cd02440">
    <property type="entry name" value="AdoMet_MTases"/>
    <property type="match status" value="1"/>
</dbReference>
<evidence type="ECO:0000313" key="8">
    <source>
        <dbReference type="Proteomes" id="UP000000771"/>
    </source>
</evidence>
<dbReference type="NCBIfam" id="TIGR00536">
    <property type="entry name" value="hemK_fam"/>
    <property type="match status" value="1"/>
</dbReference>
<dbReference type="Gene3D" id="1.10.8.10">
    <property type="entry name" value="DNA helicase RuvA subunit, C-terminal domain"/>
    <property type="match status" value="1"/>
</dbReference>
<dbReference type="STRING" id="525909.Afer_1807"/>
<dbReference type="PANTHER" id="PTHR18895">
    <property type="entry name" value="HEMK METHYLTRANSFERASE"/>
    <property type="match status" value="1"/>
</dbReference>
<dbReference type="InterPro" id="IPR002052">
    <property type="entry name" value="DNA_methylase_N6_adenine_CS"/>
</dbReference>
<dbReference type="InterPro" id="IPR029063">
    <property type="entry name" value="SAM-dependent_MTases_sf"/>
</dbReference>
<comment type="catalytic activity">
    <reaction evidence="5">
        <text>L-glutaminyl-[peptide chain release factor] + S-adenosyl-L-methionine = N(5)-methyl-L-glutaminyl-[peptide chain release factor] + S-adenosyl-L-homocysteine + H(+)</text>
        <dbReference type="Rhea" id="RHEA:42896"/>
        <dbReference type="Rhea" id="RHEA-COMP:10271"/>
        <dbReference type="Rhea" id="RHEA-COMP:10272"/>
        <dbReference type="ChEBI" id="CHEBI:15378"/>
        <dbReference type="ChEBI" id="CHEBI:30011"/>
        <dbReference type="ChEBI" id="CHEBI:57856"/>
        <dbReference type="ChEBI" id="CHEBI:59789"/>
        <dbReference type="ChEBI" id="CHEBI:61891"/>
        <dbReference type="EC" id="2.1.1.297"/>
    </reaction>
</comment>
<protein>
    <recommendedName>
        <fullName evidence="1">peptide chain release factor N(5)-glutamine methyltransferase</fullName>
        <ecNumber evidence="1">2.1.1.297</ecNumber>
    </recommendedName>
</protein>
<evidence type="ECO:0000256" key="5">
    <source>
        <dbReference type="ARBA" id="ARBA00048391"/>
    </source>
</evidence>
<keyword evidence="8" id="KW-1185">Reference proteome</keyword>
<feature type="domain" description="Methyltransferase small" evidence="6">
    <location>
        <begin position="68"/>
        <end position="162"/>
    </location>
</feature>
<keyword evidence="2 7" id="KW-0489">Methyltransferase</keyword>
<keyword evidence="4" id="KW-0949">S-adenosyl-L-methionine</keyword>
<dbReference type="PROSITE" id="PS00092">
    <property type="entry name" value="N6_MTASE"/>
    <property type="match status" value="1"/>
</dbReference>
<evidence type="ECO:0000256" key="2">
    <source>
        <dbReference type="ARBA" id="ARBA00022603"/>
    </source>
</evidence>
<dbReference type="HOGENOM" id="CLU_018398_3_0_11"/>
<dbReference type="EC" id="2.1.1.297" evidence="1"/>
<dbReference type="OrthoDB" id="9800643at2"/>
<evidence type="ECO:0000313" key="7">
    <source>
        <dbReference type="EMBL" id="ACU54721.1"/>
    </source>
</evidence>
<organism evidence="7 8">
    <name type="scientific">Acidimicrobium ferrooxidans (strain DSM 10331 / JCM 15462 / NBRC 103882 / ICP)</name>
    <dbReference type="NCBI Taxonomy" id="525909"/>
    <lineage>
        <taxon>Bacteria</taxon>
        <taxon>Bacillati</taxon>
        <taxon>Actinomycetota</taxon>
        <taxon>Acidimicrobiia</taxon>
        <taxon>Acidimicrobiales</taxon>
        <taxon>Acidimicrobiaceae</taxon>
        <taxon>Acidimicrobium</taxon>
    </lineage>
</organism>
<accession>C7M173</accession>
<dbReference type="EMBL" id="CP001631">
    <property type="protein sequence ID" value="ACU54721.1"/>
    <property type="molecule type" value="Genomic_DNA"/>
</dbReference>
<dbReference type="InterPro" id="IPR007848">
    <property type="entry name" value="Small_mtfrase_dom"/>
</dbReference>
<evidence type="ECO:0000256" key="3">
    <source>
        <dbReference type="ARBA" id="ARBA00022679"/>
    </source>
</evidence>
<dbReference type="InterPro" id="IPR004556">
    <property type="entry name" value="HemK-like"/>
</dbReference>
<proteinExistence type="predicted"/>
<evidence type="ECO:0000256" key="1">
    <source>
        <dbReference type="ARBA" id="ARBA00012771"/>
    </source>
</evidence>
<reference evidence="7 8" key="1">
    <citation type="journal article" date="2009" name="Stand. Genomic Sci.">
        <title>Complete genome sequence of Acidimicrobium ferrooxidans type strain (ICP).</title>
        <authorList>
            <person name="Clum A."/>
            <person name="Nolan M."/>
            <person name="Lang E."/>
            <person name="Glavina Del Rio T."/>
            <person name="Tice H."/>
            <person name="Copeland A."/>
            <person name="Cheng J.F."/>
            <person name="Lucas S."/>
            <person name="Chen F."/>
            <person name="Bruce D."/>
            <person name="Goodwin L."/>
            <person name="Pitluck S."/>
            <person name="Ivanova N."/>
            <person name="Mavrommatis K."/>
            <person name="Mikhailova N."/>
            <person name="Pati A."/>
            <person name="Chen A."/>
            <person name="Palaniappan K."/>
            <person name="Goker M."/>
            <person name="Spring S."/>
            <person name="Land M."/>
            <person name="Hauser L."/>
            <person name="Chang Y.J."/>
            <person name="Jeffries C.C."/>
            <person name="Chain P."/>
            <person name="Bristow J."/>
            <person name="Eisen J.A."/>
            <person name="Markowitz V."/>
            <person name="Hugenholtz P."/>
            <person name="Kyrpides N.C."/>
            <person name="Klenk H.P."/>
            <person name="Lapidus A."/>
        </authorList>
    </citation>
    <scope>NUCLEOTIDE SEQUENCE [LARGE SCALE GENOMIC DNA]</scope>
    <source>
        <strain evidence="8">DSM 10331 / JCM 15462 / NBRC 103882 / ICP</strain>
    </source>
</reference>
<evidence type="ECO:0000259" key="6">
    <source>
        <dbReference type="Pfam" id="PF05175"/>
    </source>
</evidence>
<dbReference type="PANTHER" id="PTHR18895:SF74">
    <property type="entry name" value="MTRF1L RELEASE FACTOR GLUTAMINE METHYLTRANSFERASE"/>
    <property type="match status" value="1"/>
</dbReference>
<gene>
    <name evidence="7" type="ordered locus">Afer_1807</name>
</gene>
<dbReference type="GO" id="GO:0032259">
    <property type="term" value="P:methylation"/>
    <property type="evidence" value="ECO:0007669"/>
    <property type="project" value="UniProtKB-KW"/>
</dbReference>
<dbReference type="GO" id="GO:0102559">
    <property type="term" value="F:peptide chain release factor N(5)-glutamine methyltransferase activity"/>
    <property type="evidence" value="ECO:0007669"/>
    <property type="project" value="UniProtKB-EC"/>
</dbReference>
<sequence>MRPAERRWFDEAVARRAASSGASAAVIARRLEARLAAGEPLQYVLGTWSFRGHELRVDHRALIPRYETEQLVEHVLAAVRTGMRVLDVGTGSGAIAISLALEGPRLEVTGSDVDPRALALARENVRATGALVTLVRRSWFEGAEPESLDVVVANPPYVAASEWERLDPAVRVFEPRVALVPGPSGLEGPMAVIGGARVALRPGGWLFMEIGETQGERLVAEASAQGYGDVTVERDLAGRPRVLVARWPGATRAAS</sequence>
<dbReference type="Proteomes" id="UP000000771">
    <property type="component" value="Chromosome"/>
</dbReference>
<dbReference type="AlphaFoldDB" id="C7M173"/>
<dbReference type="eggNOG" id="COG2890">
    <property type="taxonomic scope" value="Bacteria"/>
</dbReference>
<dbReference type="SUPFAM" id="SSF53335">
    <property type="entry name" value="S-adenosyl-L-methionine-dependent methyltransferases"/>
    <property type="match status" value="1"/>
</dbReference>
<dbReference type="KEGG" id="afo:Afer_1807"/>
<dbReference type="InterPro" id="IPR050320">
    <property type="entry name" value="N5-glutamine_MTase"/>
</dbReference>
<dbReference type="NCBIfam" id="TIGR03534">
    <property type="entry name" value="RF_mod_PrmC"/>
    <property type="match status" value="1"/>
</dbReference>
<dbReference type="GO" id="GO:0003676">
    <property type="term" value="F:nucleic acid binding"/>
    <property type="evidence" value="ECO:0007669"/>
    <property type="project" value="InterPro"/>
</dbReference>
<dbReference type="InterPro" id="IPR019874">
    <property type="entry name" value="RF_methyltr_PrmC"/>
</dbReference>
<evidence type="ECO:0000256" key="4">
    <source>
        <dbReference type="ARBA" id="ARBA00022691"/>
    </source>
</evidence>
<dbReference type="Gene3D" id="3.40.50.150">
    <property type="entry name" value="Vaccinia Virus protein VP39"/>
    <property type="match status" value="1"/>
</dbReference>
<name>C7M173_ACIFD</name>